<organism evidence="4 5">
    <name type="scientific">Candidatus Pantoea floridensis</name>
    <dbReference type="NCBI Taxonomy" id="1938870"/>
    <lineage>
        <taxon>Bacteria</taxon>
        <taxon>Pseudomonadati</taxon>
        <taxon>Pseudomonadota</taxon>
        <taxon>Gammaproteobacteria</taxon>
        <taxon>Enterobacterales</taxon>
        <taxon>Erwiniaceae</taxon>
        <taxon>Pantoea</taxon>
    </lineage>
</organism>
<keyword evidence="2" id="KW-1133">Transmembrane helix</keyword>
<protein>
    <submittedName>
        <fullName evidence="4">Anti-sigma-K factor RskA</fullName>
    </submittedName>
</protein>
<proteinExistence type="predicted"/>
<dbReference type="Proteomes" id="UP000219271">
    <property type="component" value="Unassembled WGS sequence"/>
</dbReference>
<dbReference type="OrthoDB" id="5298046at2"/>
<dbReference type="PANTHER" id="PTHR37461:SF1">
    <property type="entry name" value="ANTI-SIGMA-K FACTOR RSKA"/>
    <property type="match status" value="1"/>
</dbReference>
<gene>
    <name evidence="4" type="ORF">SAMN06273570_0032</name>
</gene>
<keyword evidence="2" id="KW-0472">Membrane</keyword>
<dbReference type="EMBL" id="OCMY01000001">
    <property type="protein sequence ID" value="SOD34967.1"/>
    <property type="molecule type" value="Genomic_DNA"/>
</dbReference>
<evidence type="ECO:0000259" key="3">
    <source>
        <dbReference type="Pfam" id="PF10099"/>
    </source>
</evidence>
<evidence type="ECO:0000313" key="4">
    <source>
        <dbReference type="EMBL" id="SOD34967.1"/>
    </source>
</evidence>
<name>A0A286BLF7_9GAMM</name>
<feature type="compositionally biased region" description="Low complexity" evidence="1">
    <location>
        <begin position="196"/>
        <end position="208"/>
    </location>
</feature>
<dbReference type="RefSeq" id="WP_097094046.1">
    <property type="nucleotide sequence ID" value="NZ_OCMY01000001.1"/>
</dbReference>
<feature type="domain" description="Anti-sigma K factor RskA C-terminal" evidence="3">
    <location>
        <begin position="90"/>
        <end position="209"/>
    </location>
</feature>
<dbReference type="GO" id="GO:0006417">
    <property type="term" value="P:regulation of translation"/>
    <property type="evidence" value="ECO:0007669"/>
    <property type="project" value="TreeGrafter"/>
</dbReference>
<dbReference type="InterPro" id="IPR051474">
    <property type="entry name" value="Anti-sigma-K/W_factor"/>
</dbReference>
<sequence length="215" mass="22960">MNDRQQRDDALAAEYALGTLSGLARLRFARRLHTEPELAASVARWQTLLAGLDSQLAPITPPEKVWKKITLSLPEKPVVQAKRSYAGWMVAASIAAIALIVQLVLQPATLSPLTVLSDTQHREQWVVSADNKLKQLSLTPLHPIAVASSNSLELWLIPAGKTPISLGLLNSNTATAIALNDRELTGTGIIAISLEPQGGSPTGQPTGPVLYSGQL</sequence>
<dbReference type="InterPro" id="IPR018764">
    <property type="entry name" value="RskA_C"/>
</dbReference>
<feature type="region of interest" description="Disordered" evidence="1">
    <location>
        <begin position="195"/>
        <end position="215"/>
    </location>
</feature>
<keyword evidence="2" id="KW-0812">Transmembrane</keyword>
<reference evidence="5" key="1">
    <citation type="submission" date="2017-09" db="EMBL/GenBank/DDBJ databases">
        <authorList>
            <person name="Varghese N."/>
            <person name="Submissions S."/>
        </authorList>
    </citation>
    <scope>NUCLEOTIDE SEQUENCE [LARGE SCALE GENOMIC DNA]</scope>
    <source>
        <strain evidence="5">JKS000234</strain>
    </source>
</reference>
<dbReference type="GO" id="GO:0016989">
    <property type="term" value="F:sigma factor antagonist activity"/>
    <property type="evidence" value="ECO:0007669"/>
    <property type="project" value="TreeGrafter"/>
</dbReference>
<evidence type="ECO:0000256" key="2">
    <source>
        <dbReference type="SAM" id="Phobius"/>
    </source>
</evidence>
<evidence type="ECO:0000313" key="5">
    <source>
        <dbReference type="Proteomes" id="UP000219271"/>
    </source>
</evidence>
<dbReference type="GO" id="GO:0005886">
    <property type="term" value="C:plasma membrane"/>
    <property type="evidence" value="ECO:0007669"/>
    <property type="project" value="InterPro"/>
</dbReference>
<accession>A0A286BLF7</accession>
<feature type="transmembrane region" description="Helical" evidence="2">
    <location>
        <begin position="85"/>
        <end position="105"/>
    </location>
</feature>
<dbReference type="PANTHER" id="PTHR37461">
    <property type="entry name" value="ANTI-SIGMA-K FACTOR RSKA"/>
    <property type="match status" value="1"/>
</dbReference>
<dbReference type="Pfam" id="PF10099">
    <property type="entry name" value="RskA_C"/>
    <property type="match status" value="1"/>
</dbReference>
<keyword evidence="5" id="KW-1185">Reference proteome</keyword>
<evidence type="ECO:0000256" key="1">
    <source>
        <dbReference type="SAM" id="MobiDB-lite"/>
    </source>
</evidence>
<dbReference type="AlphaFoldDB" id="A0A286BLF7"/>